<feature type="transmembrane region" description="Helical" evidence="3">
    <location>
        <begin position="369"/>
        <end position="387"/>
    </location>
</feature>
<feature type="transmembrane region" description="Helical" evidence="3">
    <location>
        <begin position="899"/>
        <end position="919"/>
    </location>
</feature>
<feature type="transmembrane region" description="Helical" evidence="3">
    <location>
        <begin position="872"/>
        <end position="893"/>
    </location>
</feature>
<reference evidence="5 6" key="1">
    <citation type="journal article" date="2019" name="Sci. Rep.">
        <title>Comparative genomics of chytrid fungi reveal insights into the obligate biotrophic and pathogenic lifestyle of Synchytrium endobioticum.</title>
        <authorList>
            <person name="van de Vossenberg B.T.L.H."/>
            <person name="Warris S."/>
            <person name="Nguyen H.D.T."/>
            <person name="van Gent-Pelzer M.P.E."/>
            <person name="Joly D.L."/>
            <person name="van de Geest H.C."/>
            <person name="Bonants P.J.M."/>
            <person name="Smith D.S."/>
            <person name="Levesque C.A."/>
            <person name="van der Lee T.A.J."/>
        </authorList>
    </citation>
    <scope>NUCLEOTIDE SEQUENCE [LARGE SCALE GENOMIC DNA]</scope>
    <source>
        <strain evidence="5 6">MB42</strain>
    </source>
</reference>
<dbReference type="PANTHER" id="PTHR13018">
    <property type="entry name" value="PROBABLE MEMBRANE PROTEIN DUF221-RELATED"/>
    <property type="match status" value="1"/>
</dbReference>
<dbReference type="GO" id="GO:0006396">
    <property type="term" value="P:RNA processing"/>
    <property type="evidence" value="ECO:0007669"/>
    <property type="project" value="InterPro"/>
</dbReference>
<dbReference type="GO" id="GO:0005886">
    <property type="term" value="C:plasma membrane"/>
    <property type="evidence" value="ECO:0007669"/>
    <property type="project" value="TreeGrafter"/>
</dbReference>
<dbReference type="Proteomes" id="UP000317494">
    <property type="component" value="Unassembled WGS sequence"/>
</dbReference>
<dbReference type="EMBL" id="QEAN01000091">
    <property type="protein sequence ID" value="TPX48940.1"/>
    <property type="molecule type" value="Genomic_DNA"/>
</dbReference>
<feature type="transmembrane region" description="Helical" evidence="3">
    <location>
        <begin position="675"/>
        <end position="699"/>
    </location>
</feature>
<dbReference type="STRING" id="286115.A0A507DDJ0"/>
<dbReference type="InterPro" id="IPR001537">
    <property type="entry name" value="SpoU_MeTrfase"/>
</dbReference>
<dbReference type="GO" id="GO:0003723">
    <property type="term" value="F:RNA binding"/>
    <property type="evidence" value="ECO:0007669"/>
    <property type="project" value="InterPro"/>
</dbReference>
<dbReference type="GO" id="GO:0032259">
    <property type="term" value="P:methylation"/>
    <property type="evidence" value="ECO:0007669"/>
    <property type="project" value="UniProtKB-KW"/>
</dbReference>
<dbReference type="Gene3D" id="3.40.1280.10">
    <property type="match status" value="1"/>
</dbReference>
<sequence length="1065" mass="117084">MTMRMPGGWLDAVLVRAGAGGRRAYHAGSNRRTRDYLYGHTSVLHCLQAKSRVAHRLHVRHHKDAQPYLELCQARRVLIKEASAHELCRLAGDRPHQNVVLEVSAFPVKDVKTLGFVMNDNVHGQWYIQGIVSRKDVFPIPLANQQCGDVQPQPIVVCLDHIVDPQNLGAIVRSCYFFGVDAIVMTDRDTAPLSAVVSRSSGGALELMDCIYSTSSLPSFLSHSKDNGWHVIGTDLNGTNVTPIASTVPLACTQPLIVVVGNEGEGLQSVQRTAETSTVQSMASNPTNATDQVTTDATVSAFTTTLVVNVVVGILYYVAYVIASRFESNSDVYFKNLPKVSLCRGIFNPDRFRNWDGAATVYVTRTMSLFFAVVGFLGAAILIPIYGRGSAQDAVGMVTFTIGHLAVESRAIWASWTFSLIFTVLTVLAAWILMNISEELFRKIISSKHMAYRTMLCCRMPEGLKASQVEAVYKELNPHYLAMAMVVDNFDVVNKVTKLRHDLEHIATKMIIGKKTSANRYLPLPKRPLKSLWSPPFVRVDQLIYDAAKLVVYSRLQQEFKHATAANVLYETPLAASIATSVPLKPDTFKRYRFVNVRHDVIWENTGISFYAVSIRKLATVTATAVITLLWGIISLFIASIASIPTLTTVLPFLSPILDVSPIIKGLLTGLVPPLVIRIVFSLVPAIFGFLLNVEGLPLKSRIQIKVYARYFAFVVLNILLVSSIGGSIFSTINTIVNNPTSIVSTLSSTIPKVSTFFINYVLLLACLEPAGYLLNIGGLLMNRIVPLFTNPSPRDLDERSKPDIFQPSVFFAHHALVAVIGITYMVIAPIVTVFCCLYFAVYTVVHAYKFVHVYTQPPAATETAYKMMNMFANQLFVGLYIHQIILIGLFSLRVRSGLPLLILEVIVLVNTALAHSTLRKLFPTHHANPLSMFSTTRTGITTPMTSTSSTGSPTIVAPQVHTASAATSVVIDMSESPMSPDELKAASRVERRIHDWLAQPSVDPTVWIPDDGADTGSRSAAVAAELAKIGVDVKRDGTIAFVEDGRVKVREQFLDLYEDGEDIV</sequence>
<comment type="caution">
    <text evidence="5">The sequence shown here is derived from an EMBL/GenBank/DDBJ whole genome shotgun (WGS) entry which is preliminary data.</text>
</comment>
<keyword evidence="6" id="KW-1185">Reference proteome</keyword>
<name>A0A507DDJ0_9FUNG</name>
<dbReference type="InterPro" id="IPR029028">
    <property type="entry name" value="Alpha/beta_knot_MTases"/>
</dbReference>
<dbReference type="Pfam" id="PF00588">
    <property type="entry name" value="SpoU_methylase"/>
    <property type="match status" value="1"/>
</dbReference>
<dbReference type="SMART" id="SM00967">
    <property type="entry name" value="SpoU_sub_bind"/>
    <property type="match status" value="1"/>
</dbReference>
<protein>
    <recommendedName>
        <fullName evidence="4">RNA 2-O ribose methyltransferase substrate binding domain-containing protein</fullName>
    </recommendedName>
</protein>
<evidence type="ECO:0000256" key="2">
    <source>
        <dbReference type="ARBA" id="ARBA00022679"/>
    </source>
</evidence>
<dbReference type="Pfam" id="PF02714">
    <property type="entry name" value="RSN1_7TM"/>
    <property type="match status" value="1"/>
</dbReference>
<dbReference type="InterPro" id="IPR003864">
    <property type="entry name" value="CSC1/OSCA1-like_7TM"/>
</dbReference>
<keyword evidence="3" id="KW-1133">Transmembrane helix</keyword>
<dbReference type="GO" id="GO:0005737">
    <property type="term" value="C:cytoplasm"/>
    <property type="evidence" value="ECO:0007669"/>
    <property type="project" value="UniProtKB-ARBA"/>
</dbReference>
<feature type="domain" description="RNA 2-O ribose methyltransferase substrate binding" evidence="4">
    <location>
        <begin position="36"/>
        <end position="109"/>
    </location>
</feature>
<dbReference type="SUPFAM" id="SSF55315">
    <property type="entry name" value="L30e-like"/>
    <property type="match status" value="1"/>
</dbReference>
<dbReference type="InterPro" id="IPR029064">
    <property type="entry name" value="Ribosomal_eL30-like_sf"/>
</dbReference>
<dbReference type="GO" id="GO:0005227">
    <property type="term" value="F:calcium-activated cation channel activity"/>
    <property type="evidence" value="ECO:0007669"/>
    <property type="project" value="InterPro"/>
</dbReference>
<feature type="transmembrane region" description="Helical" evidence="3">
    <location>
        <begin position="413"/>
        <end position="434"/>
    </location>
</feature>
<dbReference type="Gene3D" id="3.30.1330.30">
    <property type="match status" value="1"/>
</dbReference>
<feature type="transmembrane region" description="Helical" evidence="3">
    <location>
        <begin position="757"/>
        <end position="775"/>
    </location>
</feature>
<accession>A0A507DDJ0</accession>
<dbReference type="SUPFAM" id="SSF75217">
    <property type="entry name" value="alpha/beta knot"/>
    <property type="match status" value="1"/>
</dbReference>
<feature type="transmembrane region" description="Helical" evidence="3">
    <location>
        <begin position="301"/>
        <end position="323"/>
    </location>
</feature>
<keyword evidence="2" id="KW-0808">Transferase</keyword>
<dbReference type="PANTHER" id="PTHR13018:SF139">
    <property type="entry name" value="PHOSPHATE METABOLISM PROTEIN 7"/>
    <property type="match status" value="1"/>
</dbReference>
<organism evidence="5 6">
    <name type="scientific">Synchytrium endobioticum</name>
    <dbReference type="NCBI Taxonomy" id="286115"/>
    <lineage>
        <taxon>Eukaryota</taxon>
        <taxon>Fungi</taxon>
        <taxon>Fungi incertae sedis</taxon>
        <taxon>Chytridiomycota</taxon>
        <taxon>Chytridiomycota incertae sedis</taxon>
        <taxon>Chytridiomycetes</taxon>
        <taxon>Synchytriales</taxon>
        <taxon>Synchytriaceae</taxon>
        <taxon>Synchytrium</taxon>
    </lineage>
</organism>
<dbReference type="GO" id="GO:0008173">
    <property type="term" value="F:RNA methyltransferase activity"/>
    <property type="evidence" value="ECO:0007669"/>
    <property type="project" value="InterPro"/>
</dbReference>
<evidence type="ECO:0000259" key="4">
    <source>
        <dbReference type="SMART" id="SM00967"/>
    </source>
</evidence>
<keyword evidence="1" id="KW-0489">Methyltransferase</keyword>
<proteinExistence type="predicted"/>
<feature type="transmembrane region" description="Helical" evidence="3">
    <location>
        <begin position="831"/>
        <end position="852"/>
    </location>
</feature>
<evidence type="ECO:0000313" key="6">
    <source>
        <dbReference type="Proteomes" id="UP000317494"/>
    </source>
</evidence>
<dbReference type="VEuPathDB" id="FungiDB:SeMB42_g02792"/>
<evidence type="ECO:0000256" key="1">
    <source>
        <dbReference type="ARBA" id="ARBA00022603"/>
    </source>
</evidence>
<dbReference type="Pfam" id="PF08032">
    <property type="entry name" value="SpoU_sub_bind"/>
    <property type="match status" value="1"/>
</dbReference>
<dbReference type="InterPro" id="IPR029026">
    <property type="entry name" value="tRNA_m1G_MTases_N"/>
</dbReference>
<keyword evidence="3" id="KW-0812">Transmembrane</keyword>
<gene>
    <name evidence="5" type="ORF">SeMB42_g02792</name>
</gene>
<keyword evidence="3" id="KW-0472">Membrane</keyword>
<evidence type="ECO:0000313" key="5">
    <source>
        <dbReference type="EMBL" id="TPX48940.1"/>
    </source>
</evidence>
<feature type="transmembrane region" description="Helical" evidence="3">
    <location>
        <begin position="711"/>
        <end position="737"/>
    </location>
</feature>
<dbReference type="InterPro" id="IPR013123">
    <property type="entry name" value="SpoU_subst-bd"/>
</dbReference>
<feature type="transmembrane region" description="Helical" evidence="3">
    <location>
        <begin position="618"/>
        <end position="644"/>
    </location>
</feature>
<evidence type="ECO:0000256" key="3">
    <source>
        <dbReference type="SAM" id="Phobius"/>
    </source>
</evidence>
<dbReference type="AlphaFoldDB" id="A0A507DDJ0"/>
<dbReference type="InterPro" id="IPR045122">
    <property type="entry name" value="Csc1-like"/>
</dbReference>